<feature type="compositionally biased region" description="Low complexity" evidence="5">
    <location>
        <begin position="334"/>
        <end position="367"/>
    </location>
</feature>
<organism evidence="6 7">
    <name type="scientific">Chlamydomonas schloesseri</name>
    <dbReference type="NCBI Taxonomy" id="2026947"/>
    <lineage>
        <taxon>Eukaryota</taxon>
        <taxon>Viridiplantae</taxon>
        <taxon>Chlorophyta</taxon>
        <taxon>core chlorophytes</taxon>
        <taxon>Chlorophyceae</taxon>
        <taxon>CS clade</taxon>
        <taxon>Chlamydomonadales</taxon>
        <taxon>Chlamydomonadaceae</taxon>
        <taxon>Chlamydomonas</taxon>
    </lineage>
</organism>
<dbReference type="GO" id="GO:0046872">
    <property type="term" value="F:metal ion binding"/>
    <property type="evidence" value="ECO:0007669"/>
    <property type="project" value="UniProtKB-KW"/>
</dbReference>
<evidence type="ECO:0000313" key="7">
    <source>
        <dbReference type="Proteomes" id="UP000613740"/>
    </source>
</evidence>
<name>A0A836B8G2_9CHLO</name>
<feature type="region of interest" description="Disordered" evidence="5">
    <location>
        <begin position="303"/>
        <end position="368"/>
    </location>
</feature>
<feature type="region of interest" description="Disordered" evidence="5">
    <location>
        <begin position="382"/>
        <end position="435"/>
    </location>
</feature>
<dbReference type="InterPro" id="IPR000898">
    <property type="entry name" value="Indolamine_dOase"/>
</dbReference>
<dbReference type="PANTHER" id="PTHR28657">
    <property type="entry name" value="INDOLEAMINE 2,3-DIOXYGENASE"/>
    <property type="match status" value="1"/>
</dbReference>
<reference evidence="6" key="1">
    <citation type="journal article" date="2020" name="bioRxiv">
        <title>Comparative genomics of Chlamydomonas.</title>
        <authorList>
            <person name="Craig R.J."/>
            <person name="Hasan A.R."/>
            <person name="Ness R.W."/>
            <person name="Keightley P.D."/>
        </authorList>
    </citation>
    <scope>NUCLEOTIDE SEQUENCE</scope>
    <source>
        <strain evidence="6">CCAP 11/173</strain>
    </source>
</reference>
<keyword evidence="7" id="KW-1185">Reference proteome</keyword>
<dbReference type="GO" id="GO:0020037">
    <property type="term" value="F:heme binding"/>
    <property type="evidence" value="ECO:0007669"/>
    <property type="project" value="InterPro"/>
</dbReference>
<dbReference type="EMBL" id="JAEHOD010000010">
    <property type="protein sequence ID" value="KAG2450623.1"/>
    <property type="molecule type" value="Genomic_DNA"/>
</dbReference>
<proteinExistence type="inferred from homology"/>
<evidence type="ECO:0000256" key="1">
    <source>
        <dbReference type="ARBA" id="ARBA00007119"/>
    </source>
</evidence>
<dbReference type="Proteomes" id="UP000613740">
    <property type="component" value="Unassembled WGS sequence"/>
</dbReference>
<keyword evidence="2 4" id="KW-0479">Metal-binding</keyword>
<dbReference type="PANTHER" id="PTHR28657:SF5">
    <property type="entry name" value="INDOLEAMINE 2,3-DIOXYGENASE"/>
    <property type="match status" value="1"/>
</dbReference>
<dbReference type="Pfam" id="PF01231">
    <property type="entry name" value="IDO"/>
    <property type="match status" value="1"/>
</dbReference>
<feature type="binding site" description="proximal binding residue" evidence="4">
    <location>
        <position position="291"/>
    </location>
    <ligand>
        <name>heme b</name>
        <dbReference type="ChEBI" id="CHEBI:60344"/>
    </ligand>
    <ligandPart>
        <name>Fe</name>
        <dbReference type="ChEBI" id="CHEBI:18248"/>
    </ligandPart>
</feature>
<comment type="caution">
    <text evidence="6">The sequence shown here is derived from an EMBL/GenBank/DDBJ whole genome shotgun (WGS) entry which is preliminary data.</text>
</comment>
<evidence type="ECO:0000256" key="4">
    <source>
        <dbReference type="PIRSR" id="PIRSR600898-1"/>
    </source>
</evidence>
<dbReference type="SUPFAM" id="SSF140959">
    <property type="entry name" value="Indolic compounds 2,3-dioxygenase-like"/>
    <property type="match status" value="1"/>
</dbReference>
<keyword evidence="4" id="KW-0349">Heme</keyword>
<dbReference type="AlphaFoldDB" id="A0A836B8G2"/>
<evidence type="ECO:0000256" key="3">
    <source>
        <dbReference type="ARBA" id="ARBA00023004"/>
    </source>
</evidence>
<comment type="similarity">
    <text evidence="1">Belongs to the indoleamine 2,3-dioxygenase family.</text>
</comment>
<sequence>MVLSFLSHAYVWCEPGPPPAVLPAVLAVPWARAAAAVGMPPVLTYATYNLLNWRRLDPSLPPLLDNLASINNFLGGPDEEWFRLVHVDIEARAGPAVAGLARLQQAAAQDDAGGVLLGLGAISAALRAMQATLARIGERCEPQQYYTRVRPPIAGWRNSPQLPQGLVYEGMYGGAPVQLYGATGAQSSVVPAFDRVLDIRHEQGRLRDYLDAMVAHMPPPHRAFLARLAAANANDNTNMGLRGGQQPAAAANVRSYVLAAAASGSSHSRGGELRDAYDCAVEELERFRSLHRAVAQRFIVQPASATAPSSASPAAASRPTGGTVSPGAHHTHAAEAPAACGNASAAAPSAHSGSLHASSHKTSAAASEGRVAPMRFNAAAGAAASATATPQREPPLAQRPPAPAPAAADGSGAGGSSVAADRTSTGTSPAAAGASGDGLVASAAAAVLAEAAASAEDAAAAAVAEVTGTGGSDVIPALTSFRDATRRHKIAAAAASTLLEE</sequence>
<feature type="compositionally biased region" description="Low complexity" evidence="5">
    <location>
        <begin position="303"/>
        <end position="317"/>
    </location>
</feature>
<feature type="compositionally biased region" description="Low complexity" evidence="5">
    <location>
        <begin position="405"/>
        <end position="435"/>
    </location>
</feature>
<evidence type="ECO:0000256" key="5">
    <source>
        <dbReference type="SAM" id="MobiDB-lite"/>
    </source>
</evidence>
<dbReference type="GO" id="GO:0019441">
    <property type="term" value="P:L-tryptophan catabolic process to kynurenine"/>
    <property type="evidence" value="ECO:0007669"/>
    <property type="project" value="InterPro"/>
</dbReference>
<protein>
    <recommendedName>
        <fullName evidence="8">Indoleamine 2,3-dioxygenase</fullName>
    </recommendedName>
</protein>
<evidence type="ECO:0008006" key="8">
    <source>
        <dbReference type="Google" id="ProtNLM"/>
    </source>
</evidence>
<accession>A0A836B8G2</accession>
<dbReference type="Gene3D" id="1.20.58.480">
    <property type="match status" value="1"/>
</dbReference>
<dbReference type="GO" id="GO:0016702">
    <property type="term" value="F:oxidoreductase activity, acting on single donors with incorporation of molecular oxygen, incorporation of two atoms of oxygen"/>
    <property type="evidence" value="ECO:0007669"/>
    <property type="project" value="UniProtKB-ARBA"/>
</dbReference>
<keyword evidence="3 4" id="KW-0408">Iron</keyword>
<dbReference type="InterPro" id="IPR037217">
    <property type="entry name" value="Trp/Indoleamine_2_3_dOase-like"/>
</dbReference>
<dbReference type="OrthoDB" id="540174at2759"/>
<evidence type="ECO:0000313" key="6">
    <source>
        <dbReference type="EMBL" id="KAG2450623.1"/>
    </source>
</evidence>
<gene>
    <name evidence="6" type="ORF">HYH02_004463</name>
</gene>
<evidence type="ECO:0000256" key="2">
    <source>
        <dbReference type="ARBA" id="ARBA00022723"/>
    </source>
</evidence>